<dbReference type="Pfam" id="PF02776">
    <property type="entry name" value="TPP_enzyme_N"/>
    <property type="match status" value="1"/>
</dbReference>
<dbReference type="GO" id="GO:0070204">
    <property type="term" value="F:2-succinyl-5-enolpyruvyl-6-hydroxy-3-cyclohexene-1-carboxylic-acid synthase activity"/>
    <property type="evidence" value="ECO:0007669"/>
    <property type="project" value="UniProtKB-UniRule"/>
</dbReference>
<evidence type="ECO:0000256" key="5">
    <source>
        <dbReference type="ARBA" id="ARBA00023211"/>
    </source>
</evidence>
<name>A0A953HKJ1_9BACT</name>
<comment type="subunit">
    <text evidence="6">Homodimer.</text>
</comment>
<dbReference type="GO" id="GO:0009234">
    <property type="term" value="P:menaquinone biosynthetic process"/>
    <property type="evidence" value="ECO:0007669"/>
    <property type="project" value="UniProtKB-UniRule"/>
</dbReference>
<keyword evidence="9" id="KW-1185">Reference proteome</keyword>
<comment type="catalytic activity">
    <reaction evidence="6">
        <text>isochorismate + 2-oxoglutarate + H(+) = 5-enolpyruvoyl-6-hydroxy-2-succinyl-cyclohex-3-ene-1-carboxylate + CO2</text>
        <dbReference type="Rhea" id="RHEA:25593"/>
        <dbReference type="ChEBI" id="CHEBI:15378"/>
        <dbReference type="ChEBI" id="CHEBI:16526"/>
        <dbReference type="ChEBI" id="CHEBI:16810"/>
        <dbReference type="ChEBI" id="CHEBI:29780"/>
        <dbReference type="ChEBI" id="CHEBI:58818"/>
        <dbReference type="EC" id="2.2.1.9"/>
    </reaction>
</comment>
<dbReference type="Gene3D" id="3.40.50.970">
    <property type="match status" value="2"/>
</dbReference>
<sequence>MISNKEVVQRLLEIFSHKGIEQVIVSPGSRNAPLVQTFKGMGNFEMYSVPDERTAGFLALGMAMRLRRPVVLTCTSGSALLNYGPAIAEAYYQNIPLIVLSADRPAYLIDQGHGQSIRQNEVFRNYIKASLDIEETSSREAWYFDSKINEVLAHTSGEDEGPVHINLHLEEPLYEFVKAKPARARTINYPIFEKSLQTGTMTRLRKVWTDSQKVMILVGQHPPRHRLNAWLKHMSTQKNIVILSEHTSNVKGDFFRVNHIDRCIFPLNQAEWERYQPDLLITFGKEIVSKKIKNVLLRSTGFDHWHVGKNVDHRDTFGALTEILRIPPDRFLEGIREFGTKKPDYQNIWKMRVENAENIHRHYIAGAQWSDLKAWHFLSRHVPTPLVFHLGNSATVRYSLLFDLPQEIDFYSNRGVSGIEGCTSTSLGFALQENEVPVWLVCGDLTFLYDLNAFWQTPIPKSYKIIVLNNRGGGIFRFIEGPLQSSVADPFLETPHQESVLTAIRNPEIECFSVNNYTELQEIFPKFAKTPRMAVLEINTPRMQNDQILKAYFEKLKTKHENPDLEKDSSAQ</sequence>
<organism evidence="8 9">
    <name type="scientific">Membranihabitans marinus</name>
    <dbReference type="NCBI Taxonomy" id="1227546"/>
    <lineage>
        <taxon>Bacteria</taxon>
        <taxon>Pseudomonadati</taxon>
        <taxon>Bacteroidota</taxon>
        <taxon>Saprospiria</taxon>
        <taxon>Saprospirales</taxon>
        <taxon>Saprospiraceae</taxon>
        <taxon>Membranihabitans</taxon>
    </lineage>
</organism>
<dbReference type="CDD" id="cd07037">
    <property type="entry name" value="TPP_PYR_MenD"/>
    <property type="match status" value="1"/>
</dbReference>
<dbReference type="EMBL" id="JAHVHU010000005">
    <property type="protein sequence ID" value="MBY5957579.1"/>
    <property type="molecule type" value="Genomic_DNA"/>
</dbReference>
<feature type="domain" description="Thiamine pyrophosphate enzyme N-terminal TPP-binding" evidence="7">
    <location>
        <begin position="7"/>
        <end position="119"/>
    </location>
</feature>
<dbReference type="RefSeq" id="WP_222579098.1">
    <property type="nucleotide sequence ID" value="NZ_JAHVHU010000005.1"/>
</dbReference>
<accession>A0A953HKJ1</accession>
<gene>
    <name evidence="6 8" type="primary">menD</name>
    <name evidence="8" type="ORF">KUV50_05490</name>
</gene>
<evidence type="ECO:0000313" key="9">
    <source>
        <dbReference type="Proteomes" id="UP000753961"/>
    </source>
</evidence>
<keyword evidence="5 6" id="KW-0464">Manganese</keyword>
<reference evidence="8" key="1">
    <citation type="submission" date="2021-06" db="EMBL/GenBank/DDBJ databases">
        <title>44 bacteria genomes isolated from Dapeng, Shenzhen.</title>
        <authorList>
            <person name="Zheng W."/>
            <person name="Yu S."/>
            <person name="Huang Y."/>
        </authorList>
    </citation>
    <scope>NUCLEOTIDE SEQUENCE</scope>
    <source>
        <strain evidence="8">DP5N28-2</strain>
    </source>
</reference>
<keyword evidence="2 6" id="KW-0479">Metal-binding</keyword>
<dbReference type="NCBIfam" id="TIGR00173">
    <property type="entry name" value="menD"/>
    <property type="match status" value="1"/>
</dbReference>
<evidence type="ECO:0000256" key="4">
    <source>
        <dbReference type="ARBA" id="ARBA00023052"/>
    </source>
</evidence>
<comment type="pathway">
    <text evidence="6">Quinol/quinone metabolism; 1,4-dihydroxy-2-naphthoate biosynthesis; 1,4-dihydroxy-2-naphthoate from chorismate: step 2/7.</text>
</comment>
<comment type="cofactor">
    <cofactor evidence="6">
        <name>thiamine diphosphate</name>
        <dbReference type="ChEBI" id="CHEBI:58937"/>
    </cofactor>
    <text evidence="6">Binds 1 thiamine pyrophosphate per subunit.</text>
</comment>
<keyword evidence="6" id="KW-0474">Menaquinone biosynthesis</keyword>
<dbReference type="InterPro" id="IPR029061">
    <property type="entry name" value="THDP-binding"/>
</dbReference>
<dbReference type="GO" id="GO:0030145">
    <property type="term" value="F:manganese ion binding"/>
    <property type="evidence" value="ECO:0007669"/>
    <property type="project" value="UniProtKB-UniRule"/>
</dbReference>
<dbReference type="Proteomes" id="UP000753961">
    <property type="component" value="Unassembled WGS sequence"/>
</dbReference>
<dbReference type="Gene3D" id="3.40.50.1220">
    <property type="entry name" value="TPP-binding domain"/>
    <property type="match status" value="1"/>
</dbReference>
<comment type="similarity">
    <text evidence="6">Belongs to the TPP enzyme family. MenD subfamily.</text>
</comment>
<dbReference type="InterPro" id="IPR004433">
    <property type="entry name" value="MenaQ_synth_MenD"/>
</dbReference>
<dbReference type="SUPFAM" id="SSF52518">
    <property type="entry name" value="Thiamin diphosphate-binding fold (THDP-binding)"/>
    <property type="match status" value="2"/>
</dbReference>
<keyword evidence="1 6" id="KW-0808">Transferase</keyword>
<dbReference type="GO" id="GO:0000287">
    <property type="term" value="F:magnesium ion binding"/>
    <property type="evidence" value="ECO:0007669"/>
    <property type="project" value="UniProtKB-UniRule"/>
</dbReference>
<dbReference type="PANTHER" id="PTHR42916:SF1">
    <property type="entry name" value="PROTEIN PHYLLO, CHLOROPLASTIC"/>
    <property type="match status" value="1"/>
</dbReference>
<proteinExistence type="inferred from homology"/>
<keyword evidence="4 6" id="KW-0786">Thiamine pyrophosphate</keyword>
<comment type="caution">
    <text evidence="8">The sequence shown here is derived from an EMBL/GenBank/DDBJ whole genome shotgun (WGS) entry which is preliminary data.</text>
</comment>
<dbReference type="GO" id="GO:0030976">
    <property type="term" value="F:thiamine pyrophosphate binding"/>
    <property type="evidence" value="ECO:0007669"/>
    <property type="project" value="UniProtKB-UniRule"/>
</dbReference>
<dbReference type="PANTHER" id="PTHR42916">
    <property type="entry name" value="2-SUCCINYL-5-ENOLPYRUVYL-6-HYDROXY-3-CYCLOHEXENE-1-CARBOXYLATE SYNTHASE"/>
    <property type="match status" value="1"/>
</dbReference>
<evidence type="ECO:0000256" key="2">
    <source>
        <dbReference type="ARBA" id="ARBA00022723"/>
    </source>
</evidence>
<comment type="pathway">
    <text evidence="6">Quinol/quinone metabolism; menaquinone biosynthesis.</text>
</comment>
<evidence type="ECO:0000259" key="7">
    <source>
        <dbReference type="Pfam" id="PF02776"/>
    </source>
</evidence>
<evidence type="ECO:0000313" key="8">
    <source>
        <dbReference type="EMBL" id="MBY5957579.1"/>
    </source>
</evidence>
<dbReference type="PIRSF" id="PIRSF004983">
    <property type="entry name" value="MenD"/>
    <property type="match status" value="1"/>
</dbReference>
<protein>
    <recommendedName>
        <fullName evidence="6">2-succinyl-5-enolpyruvyl-6-hydroxy-3-cyclohexene-1-carboxylate synthase</fullName>
        <shortName evidence="6">SEPHCHC synthase</shortName>
        <ecNumber evidence="6">2.2.1.9</ecNumber>
    </recommendedName>
    <alternativeName>
        <fullName evidence="6">Menaquinone biosynthesis protein MenD</fullName>
    </alternativeName>
</protein>
<dbReference type="HAMAP" id="MF_01659">
    <property type="entry name" value="MenD"/>
    <property type="match status" value="1"/>
</dbReference>
<comment type="cofactor">
    <cofactor evidence="6">
        <name>Mg(2+)</name>
        <dbReference type="ChEBI" id="CHEBI:18420"/>
    </cofactor>
    <cofactor evidence="6">
        <name>Mn(2+)</name>
        <dbReference type="ChEBI" id="CHEBI:29035"/>
    </cofactor>
</comment>
<keyword evidence="3 6" id="KW-0460">Magnesium</keyword>
<dbReference type="InterPro" id="IPR012001">
    <property type="entry name" value="Thiamin_PyroP_enz_TPP-bd_dom"/>
</dbReference>
<evidence type="ECO:0000256" key="3">
    <source>
        <dbReference type="ARBA" id="ARBA00022842"/>
    </source>
</evidence>
<evidence type="ECO:0000256" key="1">
    <source>
        <dbReference type="ARBA" id="ARBA00022679"/>
    </source>
</evidence>
<evidence type="ECO:0000256" key="6">
    <source>
        <dbReference type="HAMAP-Rule" id="MF_01659"/>
    </source>
</evidence>
<dbReference type="AlphaFoldDB" id="A0A953HKJ1"/>
<dbReference type="EC" id="2.2.1.9" evidence="6"/>
<comment type="function">
    <text evidence="6">Catalyzes the thiamine diphosphate-dependent decarboxylation of 2-oxoglutarate and the subsequent addition of the resulting succinic semialdehyde-thiamine pyrophosphate anion to isochorismate to yield 2-succinyl-5-enolpyruvyl-6-hydroxy-3-cyclohexene-1-carboxylate (SEPHCHC).</text>
</comment>